<dbReference type="InterPro" id="IPR029207">
    <property type="entry name" value="FAM198"/>
</dbReference>
<evidence type="ECO:0000313" key="8">
    <source>
        <dbReference type="Proteomes" id="UP000694580"/>
    </source>
</evidence>
<comment type="subcellular location">
    <subcellularLocation>
        <location evidence="1">Endomembrane system</location>
    </subcellularLocation>
    <subcellularLocation>
        <location evidence="2">Golgi apparatus</location>
    </subcellularLocation>
</comment>
<organism evidence="7 8">
    <name type="scientific">Denticeps clupeoides</name>
    <name type="common">denticle herring</name>
    <dbReference type="NCBI Taxonomy" id="299321"/>
    <lineage>
        <taxon>Eukaryota</taxon>
        <taxon>Metazoa</taxon>
        <taxon>Chordata</taxon>
        <taxon>Craniata</taxon>
        <taxon>Vertebrata</taxon>
        <taxon>Euteleostomi</taxon>
        <taxon>Actinopterygii</taxon>
        <taxon>Neopterygii</taxon>
        <taxon>Teleostei</taxon>
        <taxon>Clupei</taxon>
        <taxon>Clupeiformes</taxon>
        <taxon>Denticipitoidei</taxon>
        <taxon>Denticipitidae</taxon>
        <taxon>Denticeps</taxon>
    </lineage>
</organism>
<dbReference type="GO" id="GO:0005794">
    <property type="term" value="C:Golgi apparatus"/>
    <property type="evidence" value="ECO:0007669"/>
    <property type="project" value="UniProtKB-SubCell"/>
</dbReference>
<dbReference type="GeneTree" id="ENSGT00420000029769"/>
<reference evidence="7 8" key="1">
    <citation type="submission" date="2020-06" db="EMBL/GenBank/DDBJ databases">
        <authorList>
            <consortium name="Wellcome Sanger Institute Data Sharing"/>
        </authorList>
    </citation>
    <scope>NUCLEOTIDE SEQUENCE [LARGE SCALE GENOMIC DNA]</scope>
</reference>
<keyword evidence="8" id="KW-1185">Reference proteome</keyword>
<dbReference type="RefSeq" id="XP_028816018.1">
    <property type="nucleotide sequence ID" value="XM_028960185.1"/>
</dbReference>
<evidence type="ECO:0000256" key="6">
    <source>
        <dbReference type="SAM" id="MobiDB-lite"/>
    </source>
</evidence>
<dbReference type="PANTHER" id="PTHR15905">
    <property type="entry name" value="GOLGI-ASSOCIATED KINASE 1B-RELATED"/>
    <property type="match status" value="1"/>
</dbReference>
<evidence type="ECO:0000256" key="5">
    <source>
        <dbReference type="ARBA" id="ARBA00023136"/>
    </source>
</evidence>
<dbReference type="Proteomes" id="UP000694580">
    <property type="component" value="Chromosome 18"/>
</dbReference>
<sequence>MEPRPPQPAGVSFALLRWSCYSFSRISGCLRRSRAARRNVVVAAACCVYLLFALHQVGQTALPGEGRARSGHHRTGRGVGRIHESSNDRSGTWDPQKTRGRGGDALLATRSNVVYITLKSKRMKPAVIRGTVRPKLRRKVGRTRAPGDVGAEGRAGGVNGTYRTAAGDAGLDIKAVRDAGDNPAGSSIRVYSDKAPPWFSRGDIDAMRFLADAAITRVENVESVGSFLLFQSPAGGAPVVGNNRTDDGDLCPGRCGVVKGPVDLSEVFAFHLDRVLRLNMSLPAVARRFHVRGGSRPCPIVLWDSSLSPVGREAWPGQPITWGSYQSILKHKCWHRGVVPKPHWECPDIHHFEWSKLALFDFLLQVYERLDRNCCGFRPRPEDSCVELGHHKGCSDQDSAELVNIAHRKHDRRHLVFVNNKGFFDRAEDNLDFKLLEGIKELPDRAITVLSSQRLRERLLQSLFLDQLYWESQGGRYGIEKLIDVIEGRAKVLLTYINAHGVKVIPMNT</sequence>
<accession>A0AAY4DGW5</accession>
<evidence type="ECO:0000256" key="2">
    <source>
        <dbReference type="ARBA" id="ARBA00004555"/>
    </source>
</evidence>
<comment type="similarity">
    <text evidence="3">Belongs to the GASK family.</text>
</comment>
<evidence type="ECO:0000313" key="7">
    <source>
        <dbReference type="Ensembl" id="ENSDCDP00010043516.1"/>
    </source>
</evidence>
<dbReference type="AlphaFoldDB" id="A0AAY4DGW5"/>
<feature type="region of interest" description="Disordered" evidence="6">
    <location>
        <begin position="63"/>
        <end position="104"/>
    </location>
</feature>
<keyword evidence="5" id="KW-0472">Membrane</keyword>
<dbReference type="Ensembl" id="ENSDCDT00010053579.1">
    <property type="protein sequence ID" value="ENSDCDP00010043516.1"/>
    <property type="gene ID" value="ENSDCDG00010027140.1"/>
</dbReference>
<dbReference type="PANTHER" id="PTHR15905:SF1">
    <property type="entry name" value="GOLGI-ASSOCIATED KINASE 1B"/>
    <property type="match status" value="1"/>
</dbReference>
<evidence type="ECO:0000256" key="3">
    <source>
        <dbReference type="ARBA" id="ARBA00007691"/>
    </source>
</evidence>
<reference evidence="7" key="3">
    <citation type="submission" date="2025-09" db="UniProtKB">
        <authorList>
            <consortium name="Ensembl"/>
        </authorList>
    </citation>
    <scope>IDENTIFICATION</scope>
</reference>
<evidence type="ECO:0000256" key="1">
    <source>
        <dbReference type="ARBA" id="ARBA00004308"/>
    </source>
</evidence>
<reference evidence="7" key="2">
    <citation type="submission" date="2025-08" db="UniProtKB">
        <authorList>
            <consortium name="Ensembl"/>
        </authorList>
    </citation>
    <scope>IDENTIFICATION</scope>
</reference>
<dbReference type="Pfam" id="PF15051">
    <property type="entry name" value="FAM198"/>
    <property type="match status" value="1"/>
</dbReference>
<dbReference type="GeneID" id="114768088"/>
<proteinExistence type="inferred from homology"/>
<name>A0AAY4DGW5_9TELE</name>
<gene>
    <name evidence="7" type="primary">GASK1B</name>
</gene>
<keyword evidence="4" id="KW-0333">Golgi apparatus</keyword>
<protein>
    <submittedName>
        <fullName evidence="7">Uncharacterized protein</fullName>
    </submittedName>
</protein>
<evidence type="ECO:0000256" key="4">
    <source>
        <dbReference type="ARBA" id="ARBA00023034"/>
    </source>
</evidence>